<organism evidence="4">
    <name type="scientific">Medioppia subpectinata</name>
    <dbReference type="NCBI Taxonomy" id="1979941"/>
    <lineage>
        <taxon>Eukaryota</taxon>
        <taxon>Metazoa</taxon>
        <taxon>Ecdysozoa</taxon>
        <taxon>Arthropoda</taxon>
        <taxon>Chelicerata</taxon>
        <taxon>Arachnida</taxon>
        <taxon>Acari</taxon>
        <taxon>Acariformes</taxon>
        <taxon>Sarcoptiformes</taxon>
        <taxon>Oribatida</taxon>
        <taxon>Brachypylina</taxon>
        <taxon>Oppioidea</taxon>
        <taxon>Oppiidae</taxon>
        <taxon>Medioppia</taxon>
    </lineage>
</organism>
<dbReference type="Gene3D" id="3.30.710.10">
    <property type="entry name" value="Potassium Channel Kv1.1, Chain A"/>
    <property type="match status" value="1"/>
</dbReference>
<dbReference type="AlphaFoldDB" id="A0A7R9Q107"/>
<dbReference type="InterPro" id="IPR051625">
    <property type="entry name" value="Signaling_Regulatory_Domain"/>
</dbReference>
<dbReference type="Pfam" id="PF25390">
    <property type="entry name" value="WD40_RLD"/>
    <property type="match status" value="1"/>
</dbReference>
<dbReference type="InterPro" id="IPR058923">
    <property type="entry name" value="RCC1-like_dom"/>
</dbReference>
<gene>
    <name evidence="4" type="ORF">OSB1V03_LOCUS8670</name>
</gene>
<evidence type="ECO:0000259" key="3">
    <source>
        <dbReference type="PROSITE" id="PS50097"/>
    </source>
</evidence>
<dbReference type="PROSITE" id="PS00626">
    <property type="entry name" value="RCC1_2"/>
    <property type="match status" value="1"/>
</dbReference>
<evidence type="ECO:0000256" key="1">
    <source>
        <dbReference type="ARBA" id="ARBA00022737"/>
    </source>
</evidence>
<dbReference type="PANTHER" id="PTHR22872">
    <property type="entry name" value="BTK-BINDING PROTEIN-RELATED"/>
    <property type="match status" value="1"/>
</dbReference>
<evidence type="ECO:0000313" key="4">
    <source>
        <dbReference type="EMBL" id="CAD7628248.1"/>
    </source>
</evidence>
<feature type="repeat" description="RCC1" evidence="2">
    <location>
        <begin position="98"/>
        <end position="151"/>
    </location>
</feature>
<evidence type="ECO:0000313" key="5">
    <source>
        <dbReference type="Proteomes" id="UP000759131"/>
    </source>
</evidence>
<dbReference type="SUPFAM" id="SSF50985">
    <property type="entry name" value="RCC1/BLIP-II"/>
    <property type="match status" value="1"/>
</dbReference>
<dbReference type="EMBL" id="CAJPIZ010005507">
    <property type="protein sequence ID" value="CAG2108678.1"/>
    <property type="molecule type" value="Genomic_DNA"/>
</dbReference>
<dbReference type="InterPro" id="IPR000210">
    <property type="entry name" value="BTB/POZ_dom"/>
</dbReference>
<dbReference type="EMBL" id="OC860082">
    <property type="protein sequence ID" value="CAD7628248.1"/>
    <property type="molecule type" value="Genomic_DNA"/>
</dbReference>
<feature type="repeat" description="RCC1" evidence="2">
    <location>
        <begin position="152"/>
        <end position="204"/>
    </location>
</feature>
<accession>A0A7R9Q107</accession>
<dbReference type="InterPro" id="IPR009091">
    <property type="entry name" value="RCC1/BLIP-II"/>
</dbReference>
<dbReference type="InterPro" id="IPR011333">
    <property type="entry name" value="SKP1/BTB/POZ_sf"/>
</dbReference>
<dbReference type="PROSITE" id="PS50097">
    <property type="entry name" value="BTB"/>
    <property type="match status" value="1"/>
</dbReference>
<reference evidence="4" key="1">
    <citation type="submission" date="2020-11" db="EMBL/GenBank/DDBJ databases">
        <authorList>
            <person name="Tran Van P."/>
        </authorList>
    </citation>
    <scope>NUCLEOTIDE SEQUENCE</scope>
</reference>
<dbReference type="PRINTS" id="PR00633">
    <property type="entry name" value="RCCNDNSATION"/>
</dbReference>
<feature type="domain" description="BTB" evidence="3">
    <location>
        <begin position="377"/>
        <end position="440"/>
    </location>
</feature>
<dbReference type="PROSITE" id="PS50012">
    <property type="entry name" value="RCC1_3"/>
    <property type="match status" value="3"/>
</dbReference>
<evidence type="ECO:0000256" key="2">
    <source>
        <dbReference type="PROSITE-ProRule" id="PRU00235"/>
    </source>
</evidence>
<feature type="repeat" description="RCC1" evidence="2">
    <location>
        <begin position="205"/>
        <end position="256"/>
    </location>
</feature>
<keyword evidence="1" id="KW-0677">Repeat</keyword>
<dbReference type="InterPro" id="IPR000408">
    <property type="entry name" value="Reg_chr_condens"/>
</dbReference>
<dbReference type="Pfam" id="PF00651">
    <property type="entry name" value="BTB"/>
    <property type="match status" value="1"/>
</dbReference>
<name>A0A7R9Q107_9ACAR</name>
<dbReference type="OrthoDB" id="10256179at2759"/>
<protein>
    <recommendedName>
        <fullName evidence="3">BTB domain-containing protein</fullName>
    </recommendedName>
</protein>
<dbReference type="SMART" id="SM00225">
    <property type="entry name" value="BTB"/>
    <property type="match status" value="1"/>
</dbReference>
<dbReference type="SUPFAM" id="SSF54695">
    <property type="entry name" value="POZ domain"/>
    <property type="match status" value="1"/>
</dbReference>
<proteinExistence type="predicted"/>
<dbReference type="Gene3D" id="2.130.10.30">
    <property type="entry name" value="Regulator of chromosome condensation 1/beta-lactamase-inhibitor protein II"/>
    <property type="match status" value="1"/>
</dbReference>
<sequence length="536" mass="59726">MALKEFGSEDPLKRNKISSLDKWLVFNLMNEEFVHNIRSFIIYGKTGNEMIVVTKDDVVFHMNVNEITQMTELSELRGQNVIKISSGTNHLCALTSAGDVYTWGENIRFQLGNGTDISSKNPMKVDSLIEKSVSIVDMDCGDCFTLALTSDGQVYAWGWNSYGELGVGYSRPLSLPQRVFGHLTDKRVTSIACGLYHSLAVTIEGDVFAWGYNNSGSRGLGHTNDQFWPVQISSLKGIKVTKVVAGCNYTIILTNNGCVYTFGFNHGQLGTGNKTTQTSPFKLPNDNLDPFVDIATHKNNFIAAAVTSNGVHYVWGECRKPVGLLLTPTVANVTTMYDVFGLYGKIRANNHLLTAKGLTENLTISSQSPAFDDPITSTFQFVIDGHPIHVHREYLIIRCDVYMRRLLDTNQTKIEISNNSYFAFKAFLRYLYTNDVFVAPDIAVELLGLADTYAETDLKRKCTRIISKSITVENVAIIYGAAVKHSAPVLQEMCFKYCVQHFDDVKGTQAYDNLDPFIRIDFLIKFNINASALNSD</sequence>
<keyword evidence="5" id="KW-1185">Reference proteome</keyword>
<dbReference type="Proteomes" id="UP000759131">
    <property type="component" value="Unassembled WGS sequence"/>
</dbReference>